<keyword evidence="4" id="KW-0472">Membrane</keyword>
<reference evidence="9 10" key="1">
    <citation type="submission" date="2014-10" db="EMBL/GenBank/DDBJ databases">
        <title>Draft genome of the hookworm Ancylostoma caninum.</title>
        <authorList>
            <person name="Mitreva M."/>
        </authorList>
    </citation>
    <scope>NUCLEOTIDE SEQUENCE [LARGE SCALE GENOMIC DNA]</scope>
    <source>
        <strain evidence="9 10">Baltimore</strain>
    </source>
</reference>
<keyword evidence="3" id="KW-1133">Transmembrane helix</keyword>
<comment type="subcellular location">
    <subcellularLocation>
        <location evidence="6">Cell membrane</location>
        <topology evidence="6">Multi-pass membrane protein</topology>
    </subcellularLocation>
    <subcellularLocation>
        <location evidence="1">Membrane</location>
    </subcellularLocation>
</comment>
<dbReference type="InterPro" id="IPR021134">
    <property type="entry name" value="Bestrophin-like"/>
</dbReference>
<keyword evidence="6" id="KW-0869">Chloride channel</keyword>
<dbReference type="GO" id="GO:0005886">
    <property type="term" value="C:plasma membrane"/>
    <property type="evidence" value="ECO:0007669"/>
    <property type="project" value="UniProtKB-SubCell"/>
</dbReference>
<dbReference type="Proteomes" id="UP000252519">
    <property type="component" value="Unassembled WGS sequence"/>
</dbReference>
<evidence type="ECO:0000256" key="5">
    <source>
        <dbReference type="ARBA" id="ARBA00034769"/>
    </source>
</evidence>
<evidence type="ECO:0000256" key="6">
    <source>
        <dbReference type="RuleBase" id="RU363126"/>
    </source>
</evidence>
<comment type="caution">
    <text evidence="9">The sequence shown here is derived from an EMBL/GenBank/DDBJ whole genome shotgun (WGS) entry which is preliminary data.</text>
</comment>
<evidence type="ECO:0000256" key="3">
    <source>
        <dbReference type="ARBA" id="ARBA00022989"/>
    </source>
</evidence>
<keyword evidence="8" id="KW-0732">Signal</keyword>
<keyword evidence="2" id="KW-0812">Transmembrane</keyword>
<dbReference type="AlphaFoldDB" id="A0A368G8W7"/>
<keyword evidence="6" id="KW-0813">Transport</keyword>
<dbReference type="GO" id="GO:0005254">
    <property type="term" value="F:chloride channel activity"/>
    <property type="evidence" value="ECO:0007669"/>
    <property type="project" value="UniProtKB-KW"/>
</dbReference>
<protein>
    <recommendedName>
        <fullName evidence="6">Bestrophin homolog</fullName>
    </recommendedName>
</protein>
<dbReference type="PANTHER" id="PTHR10736:SF58">
    <property type="entry name" value="BESTROPHIN HOMOLOG-RELATED"/>
    <property type="match status" value="1"/>
</dbReference>
<keyword evidence="6" id="KW-0406">Ion transport</keyword>
<evidence type="ECO:0000256" key="4">
    <source>
        <dbReference type="ARBA" id="ARBA00023136"/>
    </source>
</evidence>
<gene>
    <name evidence="9" type="ORF">ANCCAN_13198</name>
</gene>
<keyword evidence="10" id="KW-1185">Reference proteome</keyword>
<organism evidence="9 10">
    <name type="scientific">Ancylostoma caninum</name>
    <name type="common">Dog hookworm</name>
    <dbReference type="NCBI Taxonomy" id="29170"/>
    <lineage>
        <taxon>Eukaryota</taxon>
        <taxon>Metazoa</taxon>
        <taxon>Ecdysozoa</taxon>
        <taxon>Nematoda</taxon>
        <taxon>Chromadorea</taxon>
        <taxon>Rhabditida</taxon>
        <taxon>Rhabditina</taxon>
        <taxon>Rhabditomorpha</taxon>
        <taxon>Strongyloidea</taxon>
        <taxon>Ancylostomatidae</taxon>
        <taxon>Ancylostomatinae</taxon>
        <taxon>Ancylostoma</taxon>
    </lineage>
</organism>
<evidence type="ECO:0000256" key="8">
    <source>
        <dbReference type="SAM" id="SignalP"/>
    </source>
</evidence>
<feature type="compositionally biased region" description="Polar residues" evidence="7">
    <location>
        <begin position="199"/>
        <end position="216"/>
    </location>
</feature>
<evidence type="ECO:0000256" key="1">
    <source>
        <dbReference type="ARBA" id="ARBA00004370"/>
    </source>
</evidence>
<comment type="function">
    <text evidence="6">Forms chloride channels.</text>
</comment>
<dbReference type="EMBL" id="JOJR01000262">
    <property type="protein sequence ID" value="RCN40854.1"/>
    <property type="molecule type" value="Genomic_DNA"/>
</dbReference>
<feature type="region of interest" description="Disordered" evidence="7">
    <location>
        <begin position="193"/>
        <end position="236"/>
    </location>
</feature>
<accession>A0A368G8W7</accession>
<dbReference type="InterPro" id="IPR000615">
    <property type="entry name" value="Bestrophin"/>
</dbReference>
<feature type="signal peptide" evidence="8">
    <location>
        <begin position="1"/>
        <end position="18"/>
    </location>
</feature>
<dbReference type="OrthoDB" id="201595at2759"/>
<proteinExistence type="inferred from homology"/>
<keyword evidence="6" id="KW-1003">Cell membrane</keyword>
<dbReference type="PANTHER" id="PTHR10736">
    <property type="entry name" value="BESTROPHIN"/>
    <property type="match status" value="1"/>
</dbReference>
<keyword evidence="6" id="KW-0868">Chloride</keyword>
<feature type="compositionally biased region" description="Basic and acidic residues" evidence="7">
    <location>
        <begin position="223"/>
        <end position="236"/>
    </location>
</feature>
<sequence>MTILQFIFFFGWMKVAAALLNPLGEDDDDFECNFLIDKNIATGLSIVDETYDYCPELRPDRFMDTNYEPVYSEESQKHGQDNALVGSAEGIKLADSNDKVKMVSVSLASSMNNLCDNVSEPRSRTEAARRRLSQAIRLSRPRAHSVQPIRLGTTKPVFDTNPERPYTAFDLSNGFRPSKTFFSESCPLGKVVEEAETPPSDNSATRGHSIKTIQSIDETEVPEIFKKELEGDGNDK</sequence>
<dbReference type="GO" id="GO:0034707">
    <property type="term" value="C:chloride channel complex"/>
    <property type="evidence" value="ECO:0007669"/>
    <property type="project" value="UniProtKB-KW"/>
</dbReference>
<evidence type="ECO:0000256" key="2">
    <source>
        <dbReference type="ARBA" id="ARBA00022692"/>
    </source>
</evidence>
<comment type="similarity">
    <text evidence="5 6">Belongs to the anion channel-forming bestrophin (TC 1.A.46) family. Calcium-sensitive chloride channel subfamily.</text>
</comment>
<evidence type="ECO:0000313" key="9">
    <source>
        <dbReference type="EMBL" id="RCN40854.1"/>
    </source>
</evidence>
<evidence type="ECO:0000256" key="7">
    <source>
        <dbReference type="SAM" id="MobiDB-lite"/>
    </source>
</evidence>
<evidence type="ECO:0000313" key="10">
    <source>
        <dbReference type="Proteomes" id="UP000252519"/>
    </source>
</evidence>
<keyword evidence="6" id="KW-0407">Ion channel</keyword>
<name>A0A368G8W7_ANCCA</name>
<feature type="chain" id="PRO_5016851656" description="Bestrophin homolog" evidence="8">
    <location>
        <begin position="19"/>
        <end position="236"/>
    </location>
</feature>
<dbReference type="STRING" id="29170.A0A368G8W7"/>
<dbReference type="Pfam" id="PF01062">
    <property type="entry name" value="Bestrophin"/>
    <property type="match status" value="1"/>
</dbReference>